<dbReference type="EMBL" id="CYGY02000060">
    <property type="protein sequence ID" value="SIT47852.1"/>
    <property type="molecule type" value="Genomic_DNA"/>
</dbReference>
<evidence type="ECO:0000313" key="2">
    <source>
        <dbReference type="EMBL" id="SIT47852.1"/>
    </source>
</evidence>
<keyword evidence="1" id="KW-1133">Transmembrane helix</keyword>
<name>A0A1N7SKK0_9BURK</name>
<proteinExistence type="predicted"/>
<keyword evidence="3" id="KW-1185">Reference proteome</keyword>
<sequence>MDAFHRHLCFTTPIHTVCGILMHSSLAVTTQGIALGLAAIRFAYRSRRRKAIDGWKIYGNRQHCLGSRSDVLMEEEIAKAIFANFLSRPMSWRPTSRCEPDP</sequence>
<reference evidence="2" key="1">
    <citation type="submission" date="2016-12" db="EMBL/GenBank/DDBJ databases">
        <authorList>
            <person name="Moulin L."/>
        </authorList>
    </citation>
    <scope>NUCLEOTIDE SEQUENCE [LARGE SCALE GENOMIC DNA]</scope>
    <source>
        <strain evidence="2">STM 7183</strain>
    </source>
</reference>
<feature type="transmembrane region" description="Helical" evidence="1">
    <location>
        <begin position="20"/>
        <end position="40"/>
    </location>
</feature>
<gene>
    <name evidence="2" type="ORF">BN2476_600051</name>
</gene>
<evidence type="ECO:0000256" key="1">
    <source>
        <dbReference type="SAM" id="Phobius"/>
    </source>
</evidence>
<keyword evidence="1" id="KW-0472">Membrane</keyword>
<keyword evidence="1" id="KW-0812">Transmembrane</keyword>
<evidence type="ECO:0000313" key="3">
    <source>
        <dbReference type="Proteomes" id="UP000195569"/>
    </source>
</evidence>
<dbReference type="AlphaFoldDB" id="A0A1N7SKK0"/>
<dbReference type="Gene3D" id="3.90.350.10">
    <property type="entry name" value="Transposase Inhibitor Protein From Tn5, Chain A, domain 1"/>
    <property type="match status" value="1"/>
</dbReference>
<comment type="caution">
    <text evidence="2">The sequence shown here is derived from an EMBL/GenBank/DDBJ whole genome shotgun (WGS) entry which is preliminary data.</text>
</comment>
<accession>A0A1N7SKK0</accession>
<dbReference type="Proteomes" id="UP000195569">
    <property type="component" value="Unassembled WGS sequence"/>
</dbReference>
<protein>
    <submittedName>
        <fullName evidence="2">Uncharacterized protein</fullName>
    </submittedName>
</protein>
<organism evidence="2 3">
    <name type="scientific">Paraburkholderia piptadeniae</name>
    <dbReference type="NCBI Taxonomy" id="1701573"/>
    <lineage>
        <taxon>Bacteria</taxon>
        <taxon>Pseudomonadati</taxon>
        <taxon>Pseudomonadota</taxon>
        <taxon>Betaproteobacteria</taxon>
        <taxon>Burkholderiales</taxon>
        <taxon>Burkholderiaceae</taxon>
        <taxon>Paraburkholderia</taxon>
    </lineage>
</organism>